<feature type="domain" description="Tetratricopeptide repeat protein 7 N-terminal" evidence="14">
    <location>
        <begin position="2"/>
        <end position="227"/>
    </location>
</feature>
<keyword evidence="16" id="KW-1185">Reference proteome</keyword>
<dbReference type="Pfam" id="PF07719">
    <property type="entry name" value="TPR_2"/>
    <property type="match status" value="1"/>
</dbReference>
<keyword evidence="7 12" id="KW-0802">TPR repeat</keyword>
<dbReference type="Gene3D" id="1.25.40.10">
    <property type="entry name" value="Tetratricopeptide repeat domain"/>
    <property type="match status" value="3"/>
</dbReference>
<keyword evidence="3" id="KW-1003">Cell membrane</keyword>
<dbReference type="GO" id="GO:0046854">
    <property type="term" value="P:phosphatidylinositol phosphate biosynthetic process"/>
    <property type="evidence" value="ECO:0007669"/>
    <property type="project" value="TreeGrafter"/>
</dbReference>
<dbReference type="InterPro" id="IPR045819">
    <property type="entry name" value="TTC7_N"/>
</dbReference>
<dbReference type="GO" id="GO:0005829">
    <property type="term" value="C:cytosol"/>
    <property type="evidence" value="ECO:0007669"/>
    <property type="project" value="UniProtKB-SubCell"/>
</dbReference>
<dbReference type="InterPro" id="IPR013105">
    <property type="entry name" value="TPR_2"/>
</dbReference>
<dbReference type="GO" id="GO:0005886">
    <property type="term" value="C:plasma membrane"/>
    <property type="evidence" value="ECO:0007669"/>
    <property type="project" value="UniProtKB-SubCell"/>
</dbReference>
<dbReference type="Pfam" id="PF13181">
    <property type="entry name" value="TPR_8"/>
    <property type="match status" value="2"/>
</dbReference>
<organism evidence="15 16">
    <name type="scientific">Gasterosteus aculeatus aculeatus</name>
    <name type="common">three-spined stickleback</name>
    <dbReference type="NCBI Taxonomy" id="481459"/>
    <lineage>
        <taxon>Eukaryota</taxon>
        <taxon>Metazoa</taxon>
        <taxon>Chordata</taxon>
        <taxon>Craniata</taxon>
        <taxon>Vertebrata</taxon>
        <taxon>Euteleostomi</taxon>
        <taxon>Actinopterygii</taxon>
        <taxon>Neopterygii</taxon>
        <taxon>Teleostei</taxon>
        <taxon>Neoteleostei</taxon>
        <taxon>Acanthomorphata</taxon>
        <taxon>Eupercaria</taxon>
        <taxon>Perciformes</taxon>
        <taxon>Cottioidei</taxon>
        <taxon>Gasterosteales</taxon>
        <taxon>Gasterosteidae</taxon>
        <taxon>Gasterosteus</taxon>
    </lineage>
</organism>
<evidence type="ECO:0000313" key="16">
    <source>
        <dbReference type="Proteomes" id="UP000007635"/>
    </source>
</evidence>
<evidence type="ECO:0000256" key="5">
    <source>
        <dbReference type="ARBA" id="ARBA00022553"/>
    </source>
</evidence>
<evidence type="ECO:0000256" key="3">
    <source>
        <dbReference type="ARBA" id="ARBA00022475"/>
    </source>
</evidence>
<accession>A0AAQ4RCP0</accession>
<evidence type="ECO:0000259" key="14">
    <source>
        <dbReference type="Pfam" id="PF19440"/>
    </source>
</evidence>
<dbReference type="InterPro" id="IPR051722">
    <property type="entry name" value="Endocytosis_PI4K-reg_protein"/>
</dbReference>
<evidence type="ECO:0000256" key="12">
    <source>
        <dbReference type="PROSITE-ProRule" id="PRU00339"/>
    </source>
</evidence>
<keyword evidence="6" id="KW-0677">Repeat</keyword>
<dbReference type="AlphaFoldDB" id="A0AAQ4RCP0"/>
<evidence type="ECO:0000256" key="9">
    <source>
        <dbReference type="ARBA" id="ARBA00054379"/>
    </source>
</evidence>
<dbReference type="InterPro" id="IPR011990">
    <property type="entry name" value="TPR-like_helical_dom_sf"/>
</dbReference>
<reference evidence="15 16" key="1">
    <citation type="journal article" date="2021" name="G3 (Bethesda)">
        <title>Improved contiguity of the threespine stickleback genome using long-read sequencing.</title>
        <authorList>
            <person name="Nath S."/>
            <person name="Shaw D.E."/>
            <person name="White M.A."/>
        </authorList>
    </citation>
    <scope>NUCLEOTIDE SEQUENCE [LARGE SCALE GENOMIC DNA]</scope>
    <source>
        <strain evidence="15 16">Lake Benthic</strain>
    </source>
</reference>
<evidence type="ECO:0000256" key="4">
    <source>
        <dbReference type="ARBA" id="ARBA00022490"/>
    </source>
</evidence>
<sequence length="819" mass="91220">MTARKSGSRLETEIERCRSESQWDKIPELVRQLSAKLISNDDLGELLLGECKLQTYLKENPIKQGASPRGPRPKLVEVRKHLTAALDRGNLKADYLQEASLLMAKLCYVEGEHRDALGHYSRVNLDDMQLGGAPVYRLSMIAEAYATKGLCLEKVPAASPTTDRDQEIITCYEKSGDIALLYLQEAEKVRALSAGIQNRSPKPGPTAQDLELGYFLETGLQRAHIYLSITLKTDTIARQLAEILLRGMCEQSYWSPLEDPPTVSPLDDPTRQGHTHTKNYSLSRRPRVYSGENLFCPKENTEEALLLLLISESMANRDAVLSRIPEHNNDRIISLQSASVVYDLLTIALGRRGQYEMLSECLERAMKFAFEEFHLWYQLALSLMAAGKSARAVKVLKECIRLKPDDPTIPLLAVKLCIGPLHWLDEGECFGKIVIDMGEKAAEFRAKGFLAIGLVYSLKATDASLRSTQEEYQRKALGAFQRAQSLSPTDHLAAFYLALQLAVSRQIPEALGYVRQALQLQGDDVHSLHLLALLLSAQKHYHDALNIIEMALSEYPENFNLLYTKVKLESMCRGPEEALLTCKHMLQIWKSFYNLTNPSDSGRGSSLLDRAMADRRQLNAMTLPDFSDPDTGSVHATSIAASRVEQALSEVASSLQSSAPKHGPMHPWMTLAQIWLHAAEVYTGMSKPAEASACTQEASNLFPTSHNVLYMRGQVAELRGNVDEAKRWYEEALSINPTHVKTMQRLGLILHQLQRYSLSEKVLRDAVQVNSTAHDVWNSLGEVLQAQGNAAAATECFLTALELEASSPILPFTIIPRAL</sequence>
<keyword evidence="8" id="KW-0472">Membrane</keyword>
<feature type="domain" description="Tetratricopeptide repeat protein 7 N-terminal" evidence="14">
    <location>
        <begin position="235"/>
        <end position="362"/>
    </location>
</feature>
<evidence type="ECO:0000256" key="10">
    <source>
        <dbReference type="ARBA" id="ARBA00062872"/>
    </source>
</evidence>
<comment type="subcellular location">
    <subcellularLocation>
        <location evidence="1">Cell membrane</location>
    </subcellularLocation>
    <subcellularLocation>
        <location evidence="2">Cytoplasm</location>
        <location evidence="2">Cytosol</location>
    </subcellularLocation>
</comment>
<dbReference type="Pfam" id="PF19440">
    <property type="entry name" value="TTC7_N"/>
    <property type="match status" value="2"/>
</dbReference>
<feature type="region of interest" description="Disordered" evidence="13">
    <location>
        <begin position="258"/>
        <end position="280"/>
    </location>
</feature>
<name>A0AAQ4RCP0_GASAC</name>
<feature type="repeat" description="TPR" evidence="12">
    <location>
        <begin position="706"/>
        <end position="739"/>
    </location>
</feature>
<evidence type="ECO:0000256" key="13">
    <source>
        <dbReference type="SAM" id="MobiDB-lite"/>
    </source>
</evidence>
<dbReference type="SMART" id="SM00028">
    <property type="entry name" value="TPR"/>
    <property type="match status" value="7"/>
</dbReference>
<dbReference type="PROSITE" id="PS50005">
    <property type="entry name" value="TPR"/>
    <property type="match status" value="3"/>
</dbReference>
<dbReference type="Ensembl" id="ENSGACT00000064429.1">
    <property type="protein sequence ID" value="ENSGACP00000061275.1"/>
    <property type="gene ID" value="ENSGACG00000012589.2"/>
</dbReference>
<dbReference type="GeneTree" id="ENSGT00940000158474"/>
<proteinExistence type="predicted"/>
<evidence type="ECO:0000256" key="8">
    <source>
        <dbReference type="ARBA" id="ARBA00023136"/>
    </source>
</evidence>
<reference evidence="15" key="2">
    <citation type="submission" date="2025-08" db="UniProtKB">
        <authorList>
            <consortium name="Ensembl"/>
        </authorList>
    </citation>
    <scope>IDENTIFICATION</scope>
</reference>
<evidence type="ECO:0000256" key="7">
    <source>
        <dbReference type="ARBA" id="ARBA00022803"/>
    </source>
</evidence>
<dbReference type="PANTHER" id="PTHR23083:SF365">
    <property type="entry name" value="TETRATRICOPEPTIDE REPEAT PROTEIN 7B"/>
    <property type="match status" value="1"/>
</dbReference>
<dbReference type="GO" id="GO:0072659">
    <property type="term" value="P:protein localization to plasma membrane"/>
    <property type="evidence" value="ECO:0007669"/>
    <property type="project" value="TreeGrafter"/>
</dbReference>
<feature type="repeat" description="TPR" evidence="12">
    <location>
        <begin position="373"/>
        <end position="406"/>
    </location>
</feature>
<evidence type="ECO:0000256" key="6">
    <source>
        <dbReference type="ARBA" id="ARBA00022737"/>
    </source>
</evidence>
<reference evidence="15" key="3">
    <citation type="submission" date="2025-09" db="UniProtKB">
        <authorList>
            <consortium name="Ensembl"/>
        </authorList>
    </citation>
    <scope>IDENTIFICATION</scope>
</reference>
<dbReference type="InterPro" id="IPR019734">
    <property type="entry name" value="TPR_rpt"/>
</dbReference>
<comment type="subunit">
    <text evidence="10">Component of a phosphatidylinositol 4-kinase (PI4K) complex, composed of PI4KA, EFR3 (EFR3A or EFR3B), TTC7 (TTC7A or TTC7B) and HYCC (HYCC1 or HYCC2). Interacts with PI4KA, interaction is direct. Interacts with EFR3 (EFR3A or EFR3B), interaction is direct. Interacts with HYCC (HYCC1 or HYCC2), interaction is direct. Association with the PI4K complex is strongly reduced by TMEM150A.</text>
</comment>
<keyword evidence="5" id="KW-0597">Phosphoprotein</keyword>
<evidence type="ECO:0000313" key="15">
    <source>
        <dbReference type="Ensembl" id="ENSGACP00000061275.1"/>
    </source>
</evidence>
<evidence type="ECO:0000256" key="2">
    <source>
        <dbReference type="ARBA" id="ARBA00004514"/>
    </source>
</evidence>
<dbReference type="FunFam" id="1.25.40.10:FF:000035">
    <property type="entry name" value="Tetratricopeptide repeat domain 7B"/>
    <property type="match status" value="1"/>
</dbReference>
<feature type="repeat" description="TPR" evidence="12">
    <location>
        <begin position="774"/>
        <end position="807"/>
    </location>
</feature>
<dbReference type="FunFam" id="1.25.40.10:FF:000030">
    <property type="entry name" value="Tetratricopeptide repeat domain 7B"/>
    <property type="match status" value="1"/>
</dbReference>
<keyword evidence="4" id="KW-0963">Cytoplasm</keyword>
<dbReference type="Proteomes" id="UP000007635">
    <property type="component" value="Chromosome XV"/>
</dbReference>
<protein>
    <recommendedName>
        <fullName evidence="11">Tetratricopeptide repeat protein 7B</fullName>
    </recommendedName>
</protein>
<comment type="function">
    <text evidence="9">Component of a complex required to localize phosphatidylinositol 4-kinase (PI4K) to the plasma membrane. The complex acts as a regulator of phosphatidylinositol 4-phosphate (PtdIns(4)P) synthesis. In the complex, plays a central role in bridging PI4KA to EFR3B and HYCC1, via direct interactions.</text>
</comment>
<evidence type="ECO:0000256" key="1">
    <source>
        <dbReference type="ARBA" id="ARBA00004236"/>
    </source>
</evidence>
<evidence type="ECO:0000256" key="11">
    <source>
        <dbReference type="ARBA" id="ARBA00073839"/>
    </source>
</evidence>
<dbReference type="PANTHER" id="PTHR23083">
    <property type="entry name" value="TETRATRICOPEPTIDE REPEAT PROTEIN, TPR"/>
    <property type="match status" value="1"/>
</dbReference>
<dbReference type="SUPFAM" id="SSF48452">
    <property type="entry name" value="TPR-like"/>
    <property type="match status" value="2"/>
</dbReference>